<comment type="subcellular location">
    <subcellularLocation>
        <location evidence="1">Membrane</location>
        <topology evidence="1">Single-pass membrane protein</topology>
    </subcellularLocation>
</comment>
<dbReference type="CDD" id="cd13220">
    <property type="entry name" value="PH-GRAM_GRAMDC"/>
    <property type="match status" value="1"/>
</dbReference>
<dbReference type="GO" id="GO:0032541">
    <property type="term" value="C:cortical endoplasmic reticulum"/>
    <property type="evidence" value="ECO:0007669"/>
    <property type="project" value="TreeGrafter"/>
</dbReference>
<feature type="compositionally biased region" description="Low complexity" evidence="7">
    <location>
        <begin position="38"/>
        <end position="57"/>
    </location>
</feature>
<dbReference type="PROSITE" id="PS51778">
    <property type="entry name" value="VAST"/>
    <property type="match status" value="1"/>
</dbReference>
<comment type="caution">
    <text evidence="9">The sequence shown here is derived from an EMBL/GenBank/DDBJ whole genome shotgun (WGS) entry which is preliminary data.</text>
</comment>
<dbReference type="GO" id="GO:0120015">
    <property type="term" value="F:sterol transfer activity"/>
    <property type="evidence" value="ECO:0007669"/>
    <property type="project" value="TreeGrafter"/>
</dbReference>
<dbReference type="EMBL" id="CAJMWW010000078">
    <property type="protein sequence ID" value="CAE6424441.1"/>
    <property type="molecule type" value="Genomic_DNA"/>
</dbReference>
<keyword evidence="6" id="KW-0175">Coiled coil</keyword>
<accession>A0A8H2XGG1</accession>
<dbReference type="InterPro" id="IPR031968">
    <property type="entry name" value="VASt"/>
</dbReference>
<dbReference type="InterPro" id="IPR051482">
    <property type="entry name" value="Cholesterol_transport"/>
</dbReference>
<dbReference type="AlphaFoldDB" id="A0A8H2XGG1"/>
<dbReference type="GO" id="GO:0005886">
    <property type="term" value="C:plasma membrane"/>
    <property type="evidence" value="ECO:0007669"/>
    <property type="project" value="TreeGrafter"/>
</dbReference>
<feature type="domain" description="VASt" evidence="8">
    <location>
        <begin position="245"/>
        <end position="416"/>
    </location>
</feature>
<dbReference type="GO" id="GO:0032934">
    <property type="term" value="F:sterol binding"/>
    <property type="evidence" value="ECO:0007669"/>
    <property type="project" value="TreeGrafter"/>
</dbReference>
<dbReference type="PANTHER" id="PTHR23319:SF4">
    <property type="entry name" value="GRAM DOMAIN CONTAINING 1B, ISOFORM E"/>
    <property type="match status" value="1"/>
</dbReference>
<evidence type="ECO:0000313" key="10">
    <source>
        <dbReference type="Proteomes" id="UP000663841"/>
    </source>
</evidence>
<feature type="region of interest" description="Disordered" evidence="7">
    <location>
        <begin position="22"/>
        <end position="70"/>
    </location>
</feature>
<gene>
    <name evidence="9" type="ORF">RDB_LOCUS51285</name>
</gene>
<organism evidence="9 10">
    <name type="scientific">Rhizoctonia solani</name>
    <dbReference type="NCBI Taxonomy" id="456999"/>
    <lineage>
        <taxon>Eukaryota</taxon>
        <taxon>Fungi</taxon>
        <taxon>Dikarya</taxon>
        <taxon>Basidiomycota</taxon>
        <taxon>Agaricomycotina</taxon>
        <taxon>Agaricomycetes</taxon>
        <taxon>Cantharellales</taxon>
        <taxon>Ceratobasidiaceae</taxon>
        <taxon>Rhizoctonia</taxon>
    </lineage>
</organism>
<dbReference type="SMART" id="SM00568">
    <property type="entry name" value="GRAM"/>
    <property type="match status" value="1"/>
</dbReference>
<name>A0A8H2XGG1_9AGAM</name>
<evidence type="ECO:0000256" key="7">
    <source>
        <dbReference type="SAM" id="MobiDB-lite"/>
    </source>
</evidence>
<dbReference type="GO" id="GO:0032366">
    <property type="term" value="P:intracellular sterol transport"/>
    <property type="evidence" value="ECO:0007669"/>
    <property type="project" value="TreeGrafter"/>
</dbReference>
<evidence type="ECO:0000256" key="3">
    <source>
        <dbReference type="ARBA" id="ARBA00022692"/>
    </source>
</evidence>
<protein>
    <recommendedName>
        <fullName evidence="8">VASt domain-containing protein</fullName>
    </recommendedName>
</protein>
<dbReference type="InterPro" id="IPR004182">
    <property type="entry name" value="GRAM"/>
</dbReference>
<evidence type="ECO:0000256" key="1">
    <source>
        <dbReference type="ARBA" id="ARBA00004167"/>
    </source>
</evidence>
<comment type="similarity">
    <text evidence="2">Belongs to the YSP2 family.</text>
</comment>
<keyword evidence="5" id="KW-0472">Membrane</keyword>
<dbReference type="Gene3D" id="2.30.29.30">
    <property type="entry name" value="Pleckstrin-homology domain (PH domain)/Phosphotyrosine-binding domain (PTB)"/>
    <property type="match status" value="1"/>
</dbReference>
<dbReference type="Pfam" id="PF02893">
    <property type="entry name" value="GRAM"/>
    <property type="match status" value="1"/>
</dbReference>
<dbReference type="Pfam" id="PF16016">
    <property type="entry name" value="VASt"/>
    <property type="match status" value="1"/>
</dbReference>
<dbReference type="GO" id="GO:0140268">
    <property type="term" value="C:endoplasmic reticulum-plasma membrane contact site"/>
    <property type="evidence" value="ECO:0007669"/>
    <property type="project" value="TreeGrafter"/>
</dbReference>
<dbReference type="PANTHER" id="PTHR23319">
    <property type="entry name" value="GRAM DOMAIN CONTAINING 1B, ISOFORM E"/>
    <property type="match status" value="1"/>
</dbReference>
<evidence type="ECO:0000259" key="8">
    <source>
        <dbReference type="PROSITE" id="PS51778"/>
    </source>
</evidence>
<keyword evidence="4" id="KW-1133">Transmembrane helix</keyword>
<dbReference type="InterPro" id="IPR011993">
    <property type="entry name" value="PH-like_dom_sf"/>
</dbReference>
<evidence type="ECO:0000256" key="6">
    <source>
        <dbReference type="SAM" id="Coils"/>
    </source>
</evidence>
<evidence type="ECO:0000256" key="2">
    <source>
        <dbReference type="ARBA" id="ARBA00006582"/>
    </source>
</evidence>
<evidence type="ECO:0000313" key="9">
    <source>
        <dbReference type="EMBL" id="CAE6424441.1"/>
    </source>
</evidence>
<dbReference type="GO" id="GO:0005789">
    <property type="term" value="C:endoplasmic reticulum membrane"/>
    <property type="evidence" value="ECO:0007669"/>
    <property type="project" value="TreeGrafter"/>
</dbReference>
<evidence type="ECO:0000256" key="5">
    <source>
        <dbReference type="ARBA" id="ARBA00023136"/>
    </source>
</evidence>
<proteinExistence type="inferred from homology"/>
<feature type="coiled-coil region" evidence="6">
    <location>
        <begin position="527"/>
        <end position="554"/>
    </location>
</feature>
<dbReference type="Proteomes" id="UP000663841">
    <property type="component" value="Unassembled WGS sequence"/>
</dbReference>
<evidence type="ECO:0000256" key="4">
    <source>
        <dbReference type="ARBA" id="ARBA00022989"/>
    </source>
</evidence>
<keyword evidence="3" id="KW-0812">Transmembrane</keyword>
<reference evidence="9" key="1">
    <citation type="submission" date="2021-01" db="EMBL/GenBank/DDBJ databases">
        <authorList>
            <person name="Kaushik A."/>
        </authorList>
    </citation>
    <scope>NUCLEOTIDE SEQUENCE</scope>
    <source>
        <strain evidence="9">AG3-T5</strain>
    </source>
</reference>
<dbReference type="GO" id="GO:0005739">
    <property type="term" value="C:mitochondrion"/>
    <property type="evidence" value="ECO:0007669"/>
    <property type="project" value="TreeGrafter"/>
</dbReference>
<sequence length="559" mass="61416">MSTEVLSPARANSRASVLDPLLSKSTLTIPETRPREGSVASNSASSVKSVSSPRESVGGQSQTDNYEYDGAPQAPPIPGFVVASSKRNADFHELFPNVPEGDYLVQDYGCAWHRDILIQGRLYISENHLCFYANIFGWITSITLPFLDVSAIEKRMTAYVIPNAILISTFGGTEYTFASFLTRDTVYDLMLSLWRPSQPAGRVEGDNTVDSGEAEVVTEDGATGSGESPTGHKATECACGKNGEHYSTIVADYKLPGTPEKIYGLMFKDPFLLDFMKNDQKLIDVQVSEWTPKEPDSPLMMRDMSFIKPLSGGLGPKQTKCEIKDEIVHMDFDDYVSVLTTTRTPDVPSGSVFSVKTRACLTWAGSASTRCVVTSAVEWTGRSFIKAVIDRSAIDGQKQHQQDLEKAMRKHIAAHRSEFVPKGVAAQEVEAANGSVTPDETSEVKPQGSSRIQETSQIAAVLQLVRQLAQDAFAQIKQISNTHALGLLVLVLAISNIWSLLRPIPEPRMPGDAQALKARLKAEKKGKIDVRVEIRELRRSMEMIEKRLERIEESLGALD</sequence>